<feature type="transmembrane region" description="Helical" evidence="10">
    <location>
        <begin position="220"/>
        <end position="242"/>
    </location>
</feature>
<dbReference type="Gene3D" id="6.10.140.1330">
    <property type="match status" value="1"/>
</dbReference>
<evidence type="ECO:0000256" key="8">
    <source>
        <dbReference type="ARBA" id="ARBA00023136"/>
    </source>
</evidence>
<comment type="subcellular location">
    <subcellularLocation>
        <location evidence="1">Cell membrane</location>
        <topology evidence="1">Multi-pass membrane protein</topology>
    </subcellularLocation>
</comment>
<name>A0A814CDL7_9BILA</name>
<evidence type="ECO:0000313" key="15">
    <source>
        <dbReference type="EMBL" id="CAF4015267.1"/>
    </source>
</evidence>
<evidence type="ECO:0000256" key="7">
    <source>
        <dbReference type="ARBA" id="ARBA00023065"/>
    </source>
</evidence>
<feature type="domain" description="Cation/H+ exchanger transmembrane" evidence="11">
    <location>
        <begin position="40"/>
        <end position="387"/>
    </location>
</feature>
<dbReference type="Proteomes" id="UP000677228">
    <property type="component" value="Unassembled WGS sequence"/>
</dbReference>
<feature type="transmembrane region" description="Helical" evidence="10">
    <location>
        <begin position="18"/>
        <end position="40"/>
    </location>
</feature>
<organism evidence="12 16">
    <name type="scientific">Didymodactylos carnosus</name>
    <dbReference type="NCBI Taxonomy" id="1234261"/>
    <lineage>
        <taxon>Eukaryota</taxon>
        <taxon>Metazoa</taxon>
        <taxon>Spiralia</taxon>
        <taxon>Gnathifera</taxon>
        <taxon>Rotifera</taxon>
        <taxon>Eurotatoria</taxon>
        <taxon>Bdelloidea</taxon>
        <taxon>Philodinida</taxon>
        <taxon>Philodinidae</taxon>
        <taxon>Didymodactylos</taxon>
    </lineage>
</organism>
<protein>
    <recommendedName>
        <fullName evidence="11">Cation/H+ exchanger transmembrane domain-containing protein</fullName>
    </recommendedName>
</protein>
<dbReference type="GO" id="GO:0098719">
    <property type="term" value="P:sodium ion import across plasma membrane"/>
    <property type="evidence" value="ECO:0007669"/>
    <property type="project" value="TreeGrafter"/>
</dbReference>
<keyword evidence="2" id="KW-0813">Transport</keyword>
<keyword evidence="5 10" id="KW-1133">Transmembrane helix</keyword>
<dbReference type="InterPro" id="IPR006153">
    <property type="entry name" value="Cation/H_exchanger_TM"/>
</dbReference>
<evidence type="ECO:0000256" key="6">
    <source>
        <dbReference type="ARBA" id="ARBA00023053"/>
    </source>
</evidence>
<dbReference type="EMBL" id="CAJNOK010014485">
    <property type="protein sequence ID" value="CAF1205902.1"/>
    <property type="molecule type" value="Genomic_DNA"/>
</dbReference>
<dbReference type="InterPro" id="IPR018422">
    <property type="entry name" value="Cation/H_exchanger_CPA1"/>
</dbReference>
<dbReference type="GO" id="GO:0015386">
    <property type="term" value="F:potassium:proton antiporter activity"/>
    <property type="evidence" value="ECO:0007669"/>
    <property type="project" value="TreeGrafter"/>
</dbReference>
<dbReference type="EMBL" id="CAJNOQ010002122">
    <property type="protein sequence ID" value="CAF0940050.1"/>
    <property type="molecule type" value="Genomic_DNA"/>
</dbReference>
<feature type="transmembrane region" description="Helical" evidence="10">
    <location>
        <begin position="120"/>
        <end position="143"/>
    </location>
</feature>
<keyword evidence="3" id="KW-1003">Cell membrane</keyword>
<feature type="transmembrane region" description="Helical" evidence="10">
    <location>
        <begin position="307"/>
        <end position="329"/>
    </location>
</feature>
<feature type="transmembrane region" description="Helical" evidence="10">
    <location>
        <begin position="149"/>
        <end position="171"/>
    </location>
</feature>
<dbReference type="GO" id="GO:0005886">
    <property type="term" value="C:plasma membrane"/>
    <property type="evidence" value="ECO:0007669"/>
    <property type="project" value="UniProtKB-SubCell"/>
</dbReference>
<feature type="non-terminal residue" evidence="12">
    <location>
        <position position="387"/>
    </location>
</feature>
<dbReference type="Pfam" id="PF00999">
    <property type="entry name" value="Na_H_Exchanger"/>
    <property type="match status" value="1"/>
</dbReference>
<proteinExistence type="predicted"/>
<dbReference type="EMBL" id="CAJOBA010036019">
    <property type="protein sequence ID" value="CAF4015267.1"/>
    <property type="molecule type" value="Genomic_DNA"/>
</dbReference>
<evidence type="ECO:0000256" key="5">
    <source>
        <dbReference type="ARBA" id="ARBA00022989"/>
    </source>
</evidence>
<comment type="caution">
    <text evidence="12">The sequence shown here is derived from an EMBL/GenBank/DDBJ whole genome shotgun (WGS) entry which is preliminary data.</text>
</comment>
<dbReference type="PANTHER" id="PTHR10110:SF86">
    <property type="entry name" value="SODIUM_HYDROGEN EXCHANGER 7"/>
    <property type="match status" value="1"/>
</dbReference>
<keyword evidence="7" id="KW-0406">Ion transport</keyword>
<keyword evidence="8 10" id="KW-0472">Membrane</keyword>
<evidence type="ECO:0000256" key="4">
    <source>
        <dbReference type="ARBA" id="ARBA00022692"/>
    </source>
</evidence>
<dbReference type="OrthoDB" id="441412at2759"/>
<keyword evidence="4 10" id="KW-0812">Transmembrane</keyword>
<evidence type="ECO:0000256" key="9">
    <source>
        <dbReference type="ARBA" id="ARBA00023201"/>
    </source>
</evidence>
<keyword evidence="16" id="KW-1185">Reference proteome</keyword>
<keyword evidence="6" id="KW-0915">Sodium</keyword>
<sequence length="387" mass="42336">MTAIGNATMDSHGGGEHAIGTVILFLSFAVLAGCICKLILSQILKNKFPAPFTVIILIFGFSIGMIIAHIYGISNDFLLGEKELREINPHLIYYIFLPLLIFDSAFNSRFHVIRPQIISAILLAGPGVLISITIVAVFATYIFPYHWSWLVSIMFGSILSATDPVAVVALLHESGASKSLAALIDLESLLNDGSAFVIFMIFRDIVVGKSDSAKKIIIDIVKFTIGGPAFGIACGIIAVIVLNMVHNKLEVEIISTFGLAYLIFYVADVELGVSAVLALVVMGLFMAKHKYCISSHVQLPMANTWRIIIDFANILIFNITGIILAHSLIGTKTTIVARDFGFSILLYIALHLGRLLSAIVLYPFIRWSGVRLSWKEHMVLIWSGLRG</sequence>
<evidence type="ECO:0000259" key="11">
    <source>
        <dbReference type="Pfam" id="PF00999"/>
    </source>
</evidence>
<evidence type="ECO:0000313" key="13">
    <source>
        <dbReference type="EMBL" id="CAF1205902.1"/>
    </source>
</evidence>
<dbReference type="AlphaFoldDB" id="A0A814CDL7"/>
<feature type="transmembrane region" description="Helical" evidence="10">
    <location>
        <begin position="262"/>
        <end position="286"/>
    </location>
</feature>
<evidence type="ECO:0000313" key="14">
    <source>
        <dbReference type="EMBL" id="CAF3716631.1"/>
    </source>
</evidence>
<reference evidence="12" key="1">
    <citation type="submission" date="2021-02" db="EMBL/GenBank/DDBJ databases">
        <authorList>
            <person name="Nowell W R."/>
        </authorList>
    </citation>
    <scope>NUCLEOTIDE SEQUENCE</scope>
</reference>
<feature type="transmembrane region" description="Helical" evidence="10">
    <location>
        <begin position="52"/>
        <end position="71"/>
    </location>
</feature>
<evidence type="ECO:0000256" key="10">
    <source>
        <dbReference type="SAM" id="Phobius"/>
    </source>
</evidence>
<evidence type="ECO:0000313" key="16">
    <source>
        <dbReference type="Proteomes" id="UP000663829"/>
    </source>
</evidence>
<dbReference type="GO" id="GO:0051453">
    <property type="term" value="P:regulation of intracellular pH"/>
    <property type="evidence" value="ECO:0007669"/>
    <property type="project" value="TreeGrafter"/>
</dbReference>
<dbReference type="Proteomes" id="UP000681722">
    <property type="component" value="Unassembled WGS sequence"/>
</dbReference>
<gene>
    <name evidence="12" type="ORF">GPM918_LOCUS10657</name>
    <name evidence="13" type="ORF">OVA965_LOCUS24211</name>
    <name evidence="14" type="ORF">SRO942_LOCUS10658</name>
    <name evidence="15" type="ORF">TMI583_LOCUS24931</name>
</gene>
<dbReference type="Proteomes" id="UP000663829">
    <property type="component" value="Unassembled WGS sequence"/>
</dbReference>
<dbReference type="EMBL" id="CAJOBC010002122">
    <property type="protein sequence ID" value="CAF3716631.1"/>
    <property type="molecule type" value="Genomic_DNA"/>
</dbReference>
<dbReference type="GO" id="GO:0015385">
    <property type="term" value="F:sodium:proton antiporter activity"/>
    <property type="evidence" value="ECO:0007669"/>
    <property type="project" value="InterPro"/>
</dbReference>
<accession>A0A814CDL7</accession>
<evidence type="ECO:0000256" key="1">
    <source>
        <dbReference type="ARBA" id="ARBA00004651"/>
    </source>
</evidence>
<feature type="transmembrane region" description="Helical" evidence="10">
    <location>
        <begin position="341"/>
        <end position="365"/>
    </location>
</feature>
<evidence type="ECO:0000256" key="3">
    <source>
        <dbReference type="ARBA" id="ARBA00022475"/>
    </source>
</evidence>
<evidence type="ECO:0000256" key="2">
    <source>
        <dbReference type="ARBA" id="ARBA00022448"/>
    </source>
</evidence>
<dbReference type="Proteomes" id="UP000682733">
    <property type="component" value="Unassembled WGS sequence"/>
</dbReference>
<evidence type="ECO:0000313" key="12">
    <source>
        <dbReference type="EMBL" id="CAF0940050.1"/>
    </source>
</evidence>
<feature type="transmembrane region" description="Helical" evidence="10">
    <location>
        <begin position="91"/>
        <end position="108"/>
    </location>
</feature>
<dbReference type="PANTHER" id="PTHR10110">
    <property type="entry name" value="SODIUM/HYDROGEN EXCHANGER"/>
    <property type="match status" value="1"/>
</dbReference>
<keyword evidence="9" id="KW-0739">Sodium transport</keyword>